<accession>A0AAW9RX83</accession>
<evidence type="ECO:0000256" key="1">
    <source>
        <dbReference type="ARBA" id="ARBA00001947"/>
    </source>
</evidence>
<keyword evidence="7" id="KW-1185">Reference proteome</keyword>
<dbReference type="PANTHER" id="PTHR37326">
    <property type="entry name" value="BLL3975 PROTEIN"/>
    <property type="match status" value="1"/>
</dbReference>
<dbReference type="Proteomes" id="UP001378188">
    <property type="component" value="Unassembled WGS sequence"/>
</dbReference>
<protein>
    <submittedName>
        <fullName evidence="6">Succinylglutamate desuccinylase/aspartoacylase family protein</fullName>
    </submittedName>
</protein>
<keyword evidence="2" id="KW-0479">Metal-binding</keyword>
<proteinExistence type="predicted"/>
<dbReference type="AlphaFoldDB" id="A0AAW9RX83"/>
<evidence type="ECO:0000256" key="4">
    <source>
        <dbReference type="ARBA" id="ARBA00022833"/>
    </source>
</evidence>
<comment type="caution">
    <text evidence="6">The sequence shown here is derived from an EMBL/GenBank/DDBJ whole genome shotgun (WGS) entry which is preliminary data.</text>
</comment>
<dbReference type="GO" id="GO:0016811">
    <property type="term" value="F:hydrolase activity, acting on carbon-nitrogen (but not peptide) bonds, in linear amides"/>
    <property type="evidence" value="ECO:0007669"/>
    <property type="project" value="InterPro"/>
</dbReference>
<evidence type="ECO:0000313" key="7">
    <source>
        <dbReference type="Proteomes" id="UP001378188"/>
    </source>
</evidence>
<evidence type="ECO:0000313" key="6">
    <source>
        <dbReference type="EMBL" id="MEJ8573525.1"/>
    </source>
</evidence>
<reference evidence="6 7" key="1">
    <citation type="submission" date="2024-02" db="EMBL/GenBank/DDBJ databases">
        <title>Genome analysis and characterization of Microbaculum marinisediminis sp. nov., isolated from marine sediment.</title>
        <authorList>
            <person name="Du Z.-J."/>
            <person name="Ye Y.-Q."/>
            <person name="Zhang Z.-R."/>
            <person name="Yuan S.-M."/>
            <person name="Zhang X.-Y."/>
        </authorList>
    </citation>
    <scope>NUCLEOTIDE SEQUENCE [LARGE SCALE GENOMIC DNA]</scope>
    <source>
        <strain evidence="6 7">SDUM1044001</strain>
    </source>
</reference>
<dbReference type="PIRSF" id="PIRSF039012">
    <property type="entry name" value="ASP"/>
    <property type="match status" value="1"/>
</dbReference>
<sequence>MSLQDIKIGDAETMGPGVATGRLKLADYPDGSPMATPVIIVTGEKPGKTLWLHGCVHGNEYCGTFIIHELLRSLDPAELSGRVVALPALNITAFNKNQRLSPFEGYGGGDMNRCFPGVEGGPLTSQFAFAVYTEMKKHADLFVDFHTAMTPDVNWALYAAYGGETGKVSRVLAKAWGYRDTLATPTDMLVGSAFMTAASDGIPSMIVEAGGKGPAFTRETVEDGAERLRNVMRAAGLLDGDVTDYGPIADFDRFEWVSAPRGGLFQPMVKCGDSIEVGTRLGRFYDIYGDDDGFAESPRKGIVLAIHPGPIMTNGETLVHIGLNPKENIL</sequence>
<dbReference type="SUPFAM" id="SSF53187">
    <property type="entry name" value="Zn-dependent exopeptidases"/>
    <property type="match status" value="1"/>
</dbReference>
<dbReference type="InterPro" id="IPR053138">
    <property type="entry name" value="N-alpha-Ac-DABA_deacetylase"/>
</dbReference>
<comment type="cofactor">
    <cofactor evidence="1">
        <name>Zn(2+)</name>
        <dbReference type="ChEBI" id="CHEBI:29105"/>
    </cofactor>
</comment>
<gene>
    <name evidence="6" type="ORF">V3328_18695</name>
</gene>
<organism evidence="6 7">
    <name type="scientific">Microbaculum marinum</name>
    <dbReference type="NCBI Taxonomy" id="1764581"/>
    <lineage>
        <taxon>Bacteria</taxon>
        <taxon>Pseudomonadati</taxon>
        <taxon>Pseudomonadota</taxon>
        <taxon>Alphaproteobacteria</taxon>
        <taxon>Hyphomicrobiales</taxon>
        <taxon>Tepidamorphaceae</taxon>
        <taxon>Microbaculum</taxon>
    </lineage>
</organism>
<keyword evidence="3" id="KW-0378">Hydrolase</keyword>
<dbReference type="InterPro" id="IPR055438">
    <property type="entry name" value="AstE_AspA_cat"/>
</dbReference>
<dbReference type="GO" id="GO:0016788">
    <property type="term" value="F:hydrolase activity, acting on ester bonds"/>
    <property type="evidence" value="ECO:0007669"/>
    <property type="project" value="InterPro"/>
</dbReference>
<dbReference type="Gene3D" id="3.40.630.10">
    <property type="entry name" value="Zn peptidases"/>
    <property type="match status" value="1"/>
</dbReference>
<dbReference type="InterPro" id="IPR043795">
    <property type="entry name" value="N-alpha-Ac-DABA-like"/>
</dbReference>
<dbReference type="RefSeq" id="WP_340331228.1">
    <property type="nucleotide sequence ID" value="NZ_JAZHOF010000008.1"/>
</dbReference>
<dbReference type="EMBL" id="JAZHOF010000008">
    <property type="protein sequence ID" value="MEJ8573525.1"/>
    <property type="molecule type" value="Genomic_DNA"/>
</dbReference>
<keyword evidence="4" id="KW-0862">Zinc</keyword>
<evidence type="ECO:0000256" key="2">
    <source>
        <dbReference type="ARBA" id="ARBA00022723"/>
    </source>
</evidence>
<feature type="domain" description="Succinylglutamate desuccinylase/Aspartoacylase catalytic" evidence="5">
    <location>
        <begin position="46"/>
        <end position="150"/>
    </location>
</feature>
<name>A0AAW9RX83_9HYPH</name>
<dbReference type="PANTHER" id="PTHR37326:SF1">
    <property type="entry name" value="BLL3975 PROTEIN"/>
    <property type="match status" value="1"/>
</dbReference>
<dbReference type="GO" id="GO:0046872">
    <property type="term" value="F:metal ion binding"/>
    <property type="evidence" value="ECO:0007669"/>
    <property type="project" value="UniProtKB-KW"/>
</dbReference>
<evidence type="ECO:0000256" key="3">
    <source>
        <dbReference type="ARBA" id="ARBA00022801"/>
    </source>
</evidence>
<evidence type="ECO:0000259" key="5">
    <source>
        <dbReference type="Pfam" id="PF24827"/>
    </source>
</evidence>
<dbReference type="Pfam" id="PF24827">
    <property type="entry name" value="AstE_AspA_cat"/>
    <property type="match status" value="1"/>
</dbReference>